<sequence length="327" mass="38144">MMDGVNKGSFCGGIPGKEQGLSLKDYYLIKSQVMRRYRSNKLMEEYDENLLGGLRHDIYEMRQVLNCLRLPWMKLADAFFQGYVESPLVDKKGRLLASRFIELMVKLSGEVSFVEKLMEYGNFQMKEIKELLDACKEKTYYSITVDNELLYGLSVQQLVELHDTIEMFLEHGNSSFHEFEDDDLYSVDMSMSVFRFADCDSYSISYDLDTYEGEMRFTSSEQMRYVIKRMQQFLDKMEEGDSVDAVEEAPEEFAVVIKEDRMPRERVLRSTPFVDRQVCQRDEESLVTNFNIGVNDLCLNGLSAGQLKCIVRKLEGFLDIVNEKWRE</sequence>
<gene>
    <name evidence="1" type="ORF">DWZ68_04805</name>
</gene>
<protein>
    <submittedName>
        <fullName evidence="1">Uncharacterized protein</fullName>
    </submittedName>
</protein>
<comment type="caution">
    <text evidence="1">The sequence shown here is derived from an EMBL/GenBank/DDBJ whole genome shotgun (WGS) entry which is preliminary data.</text>
</comment>
<dbReference type="AlphaFoldDB" id="A0A415QM89"/>
<organism evidence="1 2">
    <name type="scientific">Butyricimonas virosa</name>
    <dbReference type="NCBI Taxonomy" id="544645"/>
    <lineage>
        <taxon>Bacteria</taxon>
        <taxon>Pseudomonadati</taxon>
        <taxon>Bacteroidota</taxon>
        <taxon>Bacteroidia</taxon>
        <taxon>Bacteroidales</taxon>
        <taxon>Odoribacteraceae</taxon>
        <taxon>Butyricimonas</taxon>
    </lineage>
</organism>
<accession>A0A415QM89</accession>
<dbReference type="EMBL" id="QRPV01000004">
    <property type="protein sequence ID" value="RHM45257.1"/>
    <property type="molecule type" value="Genomic_DNA"/>
</dbReference>
<evidence type="ECO:0000313" key="2">
    <source>
        <dbReference type="Proteomes" id="UP000286038"/>
    </source>
</evidence>
<dbReference type="Proteomes" id="UP000286038">
    <property type="component" value="Unassembled WGS sequence"/>
</dbReference>
<evidence type="ECO:0000313" key="1">
    <source>
        <dbReference type="EMBL" id="RHM45257.1"/>
    </source>
</evidence>
<name>A0A415QM89_9BACT</name>
<dbReference type="RefSeq" id="WP_118449115.1">
    <property type="nucleotide sequence ID" value="NZ_CABJDM010000004.1"/>
</dbReference>
<proteinExistence type="predicted"/>
<reference evidence="1 2" key="1">
    <citation type="submission" date="2018-08" db="EMBL/GenBank/DDBJ databases">
        <title>A genome reference for cultivated species of the human gut microbiota.</title>
        <authorList>
            <person name="Zou Y."/>
            <person name="Xue W."/>
            <person name="Luo G."/>
        </authorList>
    </citation>
    <scope>NUCLEOTIDE SEQUENCE [LARGE SCALE GENOMIC DNA]</scope>
    <source>
        <strain evidence="1 2">AF34-33</strain>
    </source>
</reference>